<dbReference type="InterPro" id="IPR009305">
    <property type="entry name" value="Mpo1-like"/>
</dbReference>
<dbReference type="GO" id="GO:0016020">
    <property type="term" value="C:membrane"/>
    <property type="evidence" value="ECO:0007669"/>
    <property type="project" value="GOC"/>
</dbReference>
<dbReference type="GO" id="GO:0005783">
    <property type="term" value="C:endoplasmic reticulum"/>
    <property type="evidence" value="ECO:0007669"/>
    <property type="project" value="TreeGrafter"/>
</dbReference>
<dbReference type="PANTHER" id="PTHR28026">
    <property type="entry name" value="DUF962 DOMAIN PROTEIN (AFU_ORTHOLOGUE AFUA_8G05310)"/>
    <property type="match status" value="1"/>
</dbReference>
<gene>
    <name evidence="2" type="ORF">KC19_4G105800</name>
</gene>
<name>A0A8T0I9D6_CERPU</name>
<dbReference type="Proteomes" id="UP000822688">
    <property type="component" value="Chromosome 4"/>
</dbReference>
<evidence type="ECO:0000313" key="2">
    <source>
        <dbReference type="EMBL" id="KAG0579546.1"/>
    </source>
</evidence>
<protein>
    <submittedName>
        <fullName evidence="2">Uncharacterized protein</fullName>
    </submittedName>
</protein>
<dbReference type="AlphaFoldDB" id="A0A8T0I9D6"/>
<feature type="transmembrane region" description="Helical" evidence="1">
    <location>
        <begin position="24"/>
        <end position="47"/>
    </location>
</feature>
<keyword evidence="1" id="KW-0812">Transmembrane</keyword>
<dbReference type="OrthoDB" id="2124888at2759"/>
<comment type="caution">
    <text evidence="2">The sequence shown here is derived from an EMBL/GenBank/DDBJ whole genome shotgun (WGS) entry which is preliminary data.</text>
</comment>
<accession>A0A8T0I9D6</accession>
<feature type="transmembrane region" description="Helical" evidence="1">
    <location>
        <begin position="67"/>
        <end position="86"/>
    </location>
</feature>
<reference evidence="2" key="1">
    <citation type="submission" date="2020-06" db="EMBL/GenBank/DDBJ databases">
        <title>WGS assembly of Ceratodon purpureus strain R40.</title>
        <authorList>
            <person name="Carey S.B."/>
            <person name="Jenkins J."/>
            <person name="Shu S."/>
            <person name="Lovell J.T."/>
            <person name="Sreedasyam A."/>
            <person name="Maumus F."/>
            <person name="Tiley G.P."/>
            <person name="Fernandez-Pozo N."/>
            <person name="Barry K."/>
            <person name="Chen C."/>
            <person name="Wang M."/>
            <person name="Lipzen A."/>
            <person name="Daum C."/>
            <person name="Saski C.A."/>
            <person name="Payton A.C."/>
            <person name="Mcbreen J.C."/>
            <person name="Conrad R.E."/>
            <person name="Kollar L.M."/>
            <person name="Olsson S."/>
            <person name="Huttunen S."/>
            <person name="Landis J.B."/>
            <person name="Wickett N.J."/>
            <person name="Johnson M.G."/>
            <person name="Rensing S.A."/>
            <person name="Grimwood J."/>
            <person name="Schmutz J."/>
            <person name="Mcdaniel S.F."/>
        </authorList>
    </citation>
    <scope>NUCLEOTIDE SEQUENCE</scope>
    <source>
        <strain evidence="2">R40</strain>
    </source>
</reference>
<proteinExistence type="predicted"/>
<keyword evidence="3" id="KW-1185">Reference proteome</keyword>
<organism evidence="2 3">
    <name type="scientific">Ceratodon purpureus</name>
    <name type="common">Fire moss</name>
    <name type="synonym">Dicranum purpureum</name>
    <dbReference type="NCBI Taxonomy" id="3225"/>
    <lineage>
        <taxon>Eukaryota</taxon>
        <taxon>Viridiplantae</taxon>
        <taxon>Streptophyta</taxon>
        <taxon>Embryophyta</taxon>
        <taxon>Bryophyta</taxon>
        <taxon>Bryophytina</taxon>
        <taxon>Bryopsida</taxon>
        <taxon>Dicranidae</taxon>
        <taxon>Pseudoditrichales</taxon>
        <taxon>Ditrichaceae</taxon>
        <taxon>Ceratodon</taxon>
    </lineage>
</organism>
<evidence type="ECO:0000256" key="1">
    <source>
        <dbReference type="SAM" id="Phobius"/>
    </source>
</evidence>
<sequence>MDKIFDVEHQFSCYGGYRKSKFHVLLHGTFVWTMYFGIIFLLCYSPPVLVKPIWVDHYVHPKINEHIMLNYAFVAAVSYSLLYIYADIKAGFLTSTLVTCCWIAGCAATKAIQWDLAWKVVLAGELVCFTAQTLGRGPPGISHAGIVENFGQMLVLGPFFIILELLDFVGYTPYPGFGRITRNSIYCDDCCPGESCSSSDSDCCG</sequence>
<keyword evidence="1" id="KW-1133">Transmembrane helix</keyword>
<dbReference type="GO" id="GO:0046521">
    <property type="term" value="P:sphingoid catabolic process"/>
    <property type="evidence" value="ECO:0007669"/>
    <property type="project" value="TreeGrafter"/>
</dbReference>
<keyword evidence="1" id="KW-0472">Membrane</keyword>
<evidence type="ECO:0000313" key="3">
    <source>
        <dbReference type="Proteomes" id="UP000822688"/>
    </source>
</evidence>
<dbReference type="EMBL" id="CM026424">
    <property type="protein sequence ID" value="KAG0579546.1"/>
    <property type="molecule type" value="Genomic_DNA"/>
</dbReference>
<dbReference type="PANTHER" id="PTHR28026:SF9">
    <property type="entry name" value="2-HYDROXY-PALMITIC ACID DIOXYGENASE MPO1"/>
    <property type="match status" value="1"/>
</dbReference>